<dbReference type="InterPro" id="IPR005122">
    <property type="entry name" value="Uracil-DNA_glycosylase-like"/>
</dbReference>
<keyword evidence="3" id="KW-1185">Reference proteome</keyword>
<dbReference type="PANTHER" id="PTHR42160:SF1">
    <property type="entry name" value="URACIL-DNA GLYCOSYLASE SUPERFAMILY PROTEIN"/>
    <property type="match status" value="1"/>
</dbReference>
<dbReference type="CDD" id="cd10033">
    <property type="entry name" value="UDG_like"/>
    <property type="match status" value="1"/>
</dbReference>
<sequence>MVSFSTLLKDVRSCRHCLAHLPHEPRPVVQIHPDAKILIAGQAPGRKVHESGIPFNDASGERLREWLGIDREKFYNPKLVAILPMGFCFPGTGKGGDLPPRPECAKLWRERLLAQLQQVELTLVIGKYAQDYHLGGARLSVTDQVRAWQQCWPSIVPLPHPSPRNNIWLRRNSWFESELVPELRKRVSELI</sequence>
<comment type="caution">
    <text evidence="2">The sequence shown here is derived from an EMBL/GenBank/DDBJ whole genome shotgun (WGS) entry which is preliminary data.</text>
</comment>
<proteinExistence type="predicted"/>
<evidence type="ECO:0000259" key="1">
    <source>
        <dbReference type="SMART" id="SM00986"/>
    </source>
</evidence>
<gene>
    <name evidence="2" type="ORF">K6Y31_15285</name>
</gene>
<name>A0ABS8WAW2_9GAMM</name>
<protein>
    <submittedName>
        <fullName evidence="2">Uracil-DNA glycosylase family protein</fullName>
    </submittedName>
</protein>
<dbReference type="SMART" id="SM00986">
    <property type="entry name" value="UDG"/>
    <property type="match status" value="1"/>
</dbReference>
<reference evidence="2 3" key="1">
    <citation type="journal article" date="2022" name="Environ. Microbiol. Rep.">
        <title>Eco-phylogenetic analyses reveal divergent evolution of vitamin B12 metabolism in the marine bacterial family 'Psychromonadaceae'.</title>
        <authorList>
            <person name="Jin X."/>
            <person name="Yang Y."/>
            <person name="Cao H."/>
            <person name="Gao B."/>
            <person name="Zhao Z."/>
        </authorList>
    </citation>
    <scope>NUCLEOTIDE SEQUENCE [LARGE SCALE GENOMIC DNA]</scope>
    <source>
        <strain evidence="2 3">MKS20</strain>
    </source>
</reference>
<dbReference type="SMART" id="SM00987">
    <property type="entry name" value="UreE_C"/>
    <property type="match status" value="1"/>
</dbReference>
<evidence type="ECO:0000313" key="3">
    <source>
        <dbReference type="Proteomes" id="UP001201273"/>
    </source>
</evidence>
<dbReference type="InterPro" id="IPR047124">
    <property type="entry name" value="HI_0220.2"/>
</dbReference>
<dbReference type="EMBL" id="JAIMJA010000016">
    <property type="protein sequence ID" value="MCE2596176.1"/>
    <property type="molecule type" value="Genomic_DNA"/>
</dbReference>
<dbReference type="SUPFAM" id="SSF52141">
    <property type="entry name" value="Uracil-DNA glycosylase-like"/>
    <property type="match status" value="1"/>
</dbReference>
<dbReference type="Proteomes" id="UP001201273">
    <property type="component" value="Unassembled WGS sequence"/>
</dbReference>
<dbReference type="Pfam" id="PF03167">
    <property type="entry name" value="UDG"/>
    <property type="match status" value="1"/>
</dbReference>
<dbReference type="PANTHER" id="PTHR42160">
    <property type="entry name" value="URACIL-DNA GLYCOSYLASE SUPERFAMILY PROTEIN"/>
    <property type="match status" value="1"/>
</dbReference>
<feature type="domain" description="Uracil-DNA glycosylase-like" evidence="1">
    <location>
        <begin position="28"/>
        <end position="184"/>
    </location>
</feature>
<organism evidence="2 3">
    <name type="scientific">Motilimonas cestriensis</name>
    <dbReference type="NCBI Taxonomy" id="2742685"/>
    <lineage>
        <taxon>Bacteria</taxon>
        <taxon>Pseudomonadati</taxon>
        <taxon>Pseudomonadota</taxon>
        <taxon>Gammaproteobacteria</taxon>
        <taxon>Alteromonadales</taxon>
        <taxon>Alteromonadales genera incertae sedis</taxon>
        <taxon>Motilimonas</taxon>
    </lineage>
</organism>
<accession>A0ABS8WAW2</accession>
<dbReference type="Gene3D" id="3.40.470.10">
    <property type="entry name" value="Uracil-DNA glycosylase-like domain"/>
    <property type="match status" value="1"/>
</dbReference>
<evidence type="ECO:0000313" key="2">
    <source>
        <dbReference type="EMBL" id="MCE2596176.1"/>
    </source>
</evidence>
<dbReference type="InterPro" id="IPR036895">
    <property type="entry name" value="Uracil-DNA_glycosylase-like_sf"/>
</dbReference>